<name>A0A0P1FKH2_9RHOB</name>
<dbReference type="SUPFAM" id="SSF48403">
    <property type="entry name" value="Ankyrin repeat"/>
    <property type="match status" value="1"/>
</dbReference>
<dbReference type="Proteomes" id="UP000051086">
    <property type="component" value="Unassembled WGS sequence"/>
</dbReference>
<protein>
    <submittedName>
        <fullName evidence="2">Ankyrin repeats (3 copies)</fullName>
    </submittedName>
</protein>
<evidence type="ECO:0000313" key="4">
    <source>
        <dbReference type="Proteomes" id="UP000051887"/>
    </source>
</evidence>
<dbReference type="EMBL" id="CYSB01000035">
    <property type="protein sequence ID" value="CUH68592.1"/>
    <property type="molecule type" value="Genomic_DNA"/>
</dbReference>
<reference evidence="1 3" key="1">
    <citation type="submission" date="2015-09" db="EMBL/GenBank/DDBJ databases">
        <authorList>
            <person name="Rodrigo-Torres L."/>
            <person name="Arahal D.R."/>
        </authorList>
    </citation>
    <scope>NUCLEOTIDE SEQUENCE [LARGE SCALE GENOMIC DNA]</scope>
    <source>
        <strain evidence="1 3">CECT 5118</strain>
    </source>
</reference>
<dbReference type="InterPro" id="IPR002110">
    <property type="entry name" value="Ankyrin_rpt"/>
</dbReference>
<evidence type="ECO:0000313" key="1">
    <source>
        <dbReference type="EMBL" id="CUH68592.1"/>
    </source>
</evidence>
<dbReference type="Pfam" id="PF12796">
    <property type="entry name" value="Ank_2"/>
    <property type="match status" value="1"/>
</dbReference>
<dbReference type="PANTHER" id="PTHR46224:SF64">
    <property type="entry name" value="IQ MOTIF AND ANKYRIN REPEAT DOMAIN-CONTAINING PROTEIN 1"/>
    <property type="match status" value="1"/>
</dbReference>
<accession>A0A0P1FKH2</accession>
<gene>
    <name evidence="1" type="ORF">TL5118_02684</name>
    <name evidence="2" type="ORF">TL5120_03948</name>
</gene>
<dbReference type="Pfam" id="PF00023">
    <property type="entry name" value="Ank"/>
    <property type="match status" value="1"/>
</dbReference>
<evidence type="ECO:0000313" key="3">
    <source>
        <dbReference type="Proteomes" id="UP000051086"/>
    </source>
</evidence>
<dbReference type="Gene3D" id="1.25.40.20">
    <property type="entry name" value="Ankyrin repeat-containing domain"/>
    <property type="match status" value="3"/>
</dbReference>
<dbReference type="PANTHER" id="PTHR46224">
    <property type="entry name" value="ANKYRIN REPEAT FAMILY PROTEIN"/>
    <property type="match status" value="1"/>
</dbReference>
<dbReference type="InterPro" id="IPR051616">
    <property type="entry name" value="Cul2-RING_E3_ligase_SR"/>
</dbReference>
<dbReference type="InterPro" id="IPR036770">
    <property type="entry name" value="Ankyrin_rpt-contain_sf"/>
</dbReference>
<evidence type="ECO:0000313" key="2">
    <source>
        <dbReference type="EMBL" id="CUH74130.1"/>
    </source>
</evidence>
<dbReference type="EMBL" id="CYSC01000044">
    <property type="protein sequence ID" value="CUH74130.1"/>
    <property type="molecule type" value="Genomic_DNA"/>
</dbReference>
<dbReference type="OrthoDB" id="928522at2"/>
<proteinExistence type="predicted"/>
<sequence length="511" mass="54788">MTNLSLDKLRRAAKGLRKDHAAGVPHALERLRVHPPRSDGAALRHADYLHVIAREQNFASWPALKLAAETMGLDRAARQQRLKLALAHGQTVVVQHLLQETPDLAEGLLGCAIALYDVEAVRAALWDDPAAATKQLGPRSPMVHLCFSKMIHVWPEREAAMLEIAEMLRAGGADVNDALPGPDGHGLSVLYGALGHADNMVLAQWLLDHGADPNDGESLYHSVELGHHRGLKMLLAAGANPKGTNALLRALDFNDHEAVRLLLAAGADVTEFAPDPVGGEAPWVIPALHQAARRMCDREMVEILLDAGADPADVFEGATAYGYGRVFGNDALAAAVEARGAPALSDLEDLLARAAKGEVPDGRYIDPAQLPEAYRHLLHNIVGLKGKLPHMQALVALGMEFDRPDTQGLPPVQLAGWEGLPEVMGYFLSQSPDLSHVNGYGGTLLSTIIHGSENCPNRASRDHITCLEMALTHGVALPRQAIDLAGDPEVAGFLRDWGQRYPGQLVEGGLG</sequence>
<dbReference type="Proteomes" id="UP000051887">
    <property type="component" value="Unassembled WGS sequence"/>
</dbReference>
<dbReference type="SMART" id="SM00248">
    <property type="entry name" value="ANK"/>
    <property type="match status" value="5"/>
</dbReference>
<organism evidence="2 4">
    <name type="scientific">Thalassovita autumnalis</name>
    <dbReference type="NCBI Taxonomy" id="2072972"/>
    <lineage>
        <taxon>Bacteria</taxon>
        <taxon>Pseudomonadati</taxon>
        <taxon>Pseudomonadota</taxon>
        <taxon>Alphaproteobacteria</taxon>
        <taxon>Rhodobacterales</taxon>
        <taxon>Roseobacteraceae</taxon>
        <taxon>Thalassovita</taxon>
    </lineage>
</organism>
<reference evidence="2 4" key="2">
    <citation type="submission" date="2015-09" db="EMBL/GenBank/DDBJ databases">
        <authorList>
            <consortium name="Swine Surveillance"/>
        </authorList>
    </citation>
    <scope>NUCLEOTIDE SEQUENCE [LARGE SCALE GENOMIC DNA]</scope>
    <source>
        <strain evidence="2 4">5120</strain>
    </source>
</reference>
<dbReference type="RefSeq" id="WP_058245256.1">
    <property type="nucleotide sequence ID" value="NZ_CYSB01000035.1"/>
</dbReference>
<keyword evidence="3" id="KW-1185">Reference proteome</keyword>
<dbReference type="AlphaFoldDB" id="A0A0P1FKH2"/>